<keyword evidence="4" id="KW-1185">Reference proteome</keyword>
<accession>A0ABN9Y1B8</accession>
<keyword evidence="2" id="KW-0812">Transmembrane</keyword>
<dbReference type="EMBL" id="CAUYUJ010021663">
    <property type="protein sequence ID" value="CAK0906239.1"/>
    <property type="molecule type" value="Genomic_DNA"/>
</dbReference>
<sequence length="117" mass="11991">MVVSVQVGFSGLYAGAACWAVFGVLARVVAQACFVKESPKCTKAESKELATLVVVASRRHLHGMLLGVRLHVGEERAAVTQTFGGPTGSGGSALGHRRAPRAREGDGGGSWESIGGG</sequence>
<organism evidence="3 4">
    <name type="scientific">Prorocentrum cordatum</name>
    <dbReference type="NCBI Taxonomy" id="2364126"/>
    <lineage>
        <taxon>Eukaryota</taxon>
        <taxon>Sar</taxon>
        <taxon>Alveolata</taxon>
        <taxon>Dinophyceae</taxon>
        <taxon>Prorocentrales</taxon>
        <taxon>Prorocentraceae</taxon>
        <taxon>Prorocentrum</taxon>
    </lineage>
</organism>
<keyword evidence="2" id="KW-0472">Membrane</keyword>
<evidence type="ECO:0000313" key="4">
    <source>
        <dbReference type="Proteomes" id="UP001189429"/>
    </source>
</evidence>
<feature type="transmembrane region" description="Helical" evidence="2">
    <location>
        <begin position="12"/>
        <end position="30"/>
    </location>
</feature>
<dbReference type="Proteomes" id="UP001189429">
    <property type="component" value="Unassembled WGS sequence"/>
</dbReference>
<proteinExistence type="predicted"/>
<reference evidence="3" key="1">
    <citation type="submission" date="2023-10" db="EMBL/GenBank/DDBJ databases">
        <authorList>
            <person name="Chen Y."/>
            <person name="Shah S."/>
            <person name="Dougan E. K."/>
            <person name="Thang M."/>
            <person name="Chan C."/>
        </authorList>
    </citation>
    <scope>NUCLEOTIDE SEQUENCE [LARGE SCALE GENOMIC DNA]</scope>
</reference>
<name>A0ABN9Y1B8_9DINO</name>
<feature type="region of interest" description="Disordered" evidence="1">
    <location>
        <begin position="81"/>
        <end position="117"/>
    </location>
</feature>
<protein>
    <submittedName>
        <fullName evidence="3">Uncharacterized protein</fullName>
    </submittedName>
</protein>
<evidence type="ECO:0000256" key="2">
    <source>
        <dbReference type="SAM" id="Phobius"/>
    </source>
</evidence>
<comment type="caution">
    <text evidence="3">The sequence shown here is derived from an EMBL/GenBank/DDBJ whole genome shotgun (WGS) entry which is preliminary data.</text>
</comment>
<evidence type="ECO:0000256" key="1">
    <source>
        <dbReference type="SAM" id="MobiDB-lite"/>
    </source>
</evidence>
<gene>
    <name evidence="3" type="ORF">PCOR1329_LOCUS81648</name>
</gene>
<feature type="compositionally biased region" description="Gly residues" evidence="1">
    <location>
        <begin position="107"/>
        <end position="117"/>
    </location>
</feature>
<evidence type="ECO:0000313" key="3">
    <source>
        <dbReference type="EMBL" id="CAK0906239.1"/>
    </source>
</evidence>
<keyword evidence="2" id="KW-1133">Transmembrane helix</keyword>